<keyword evidence="4" id="KW-0460">Magnesium</keyword>
<dbReference type="AlphaFoldDB" id="A0A561E0M0"/>
<dbReference type="GO" id="GO:0005975">
    <property type="term" value="P:carbohydrate metabolic process"/>
    <property type="evidence" value="ECO:0007669"/>
    <property type="project" value="InterPro"/>
</dbReference>
<gene>
    <name evidence="6" type="ORF">FB550_1011173</name>
</gene>
<accession>A0A561E0M0</accession>
<dbReference type="CDD" id="cd10802">
    <property type="entry name" value="YdjC_TTHB029_like"/>
    <property type="match status" value="1"/>
</dbReference>
<organism evidence="6 7">
    <name type="scientific">Neobacillus bataviensis</name>
    <dbReference type="NCBI Taxonomy" id="220685"/>
    <lineage>
        <taxon>Bacteria</taxon>
        <taxon>Bacillati</taxon>
        <taxon>Bacillota</taxon>
        <taxon>Bacilli</taxon>
        <taxon>Bacillales</taxon>
        <taxon>Bacillaceae</taxon>
        <taxon>Neobacillus</taxon>
    </lineage>
</organism>
<comment type="cofactor">
    <cofactor evidence="1">
        <name>Mg(2+)</name>
        <dbReference type="ChEBI" id="CHEBI:18420"/>
    </cofactor>
</comment>
<dbReference type="GO" id="GO:0016787">
    <property type="term" value="F:hydrolase activity"/>
    <property type="evidence" value="ECO:0007669"/>
    <property type="project" value="UniProtKB-KW"/>
</dbReference>
<evidence type="ECO:0000256" key="5">
    <source>
        <dbReference type="ARBA" id="ARBA00023277"/>
    </source>
</evidence>
<dbReference type="GO" id="GO:0019213">
    <property type="term" value="F:deacetylase activity"/>
    <property type="evidence" value="ECO:0007669"/>
    <property type="project" value="TreeGrafter"/>
</dbReference>
<evidence type="ECO:0000256" key="4">
    <source>
        <dbReference type="ARBA" id="ARBA00022842"/>
    </source>
</evidence>
<evidence type="ECO:0000313" key="7">
    <source>
        <dbReference type="Proteomes" id="UP000319671"/>
    </source>
</evidence>
<reference evidence="6 7" key="1">
    <citation type="submission" date="2019-06" db="EMBL/GenBank/DDBJ databases">
        <title>Sorghum-associated microbial communities from plants grown in Nebraska, USA.</title>
        <authorList>
            <person name="Schachtman D."/>
        </authorList>
    </citation>
    <scope>NUCLEOTIDE SEQUENCE [LARGE SCALE GENOMIC DNA]</scope>
    <source>
        <strain evidence="6 7">2482</strain>
    </source>
</reference>
<dbReference type="InterPro" id="IPR011330">
    <property type="entry name" value="Glyco_hydro/deAcase_b/a-brl"/>
</dbReference>
<keyword evidence="2" id="KW-0479">Metal-binding</keyword>
<evidence type="ECO:0000313" key="6">
    <source>
        <dbReference type="EMBL" id="TWE09141.1"/>
    </source>
</evidence>
<evidence type="ECO:0000256" key="1">
    <source>
        <dbReference type="ARBA" id="ARBA00001946"/>
    </source>
</evidence>
<dbReference type="Pfam" id="PF04794">
    <property type="entry name" value="YdjC"/>
    <property type="match status" value="1"/>
</dbReference>
<dbReference type="InterPro" id="IPR006879">
    <property type="entry name" value="YdjC-like"/>
</dbReference>
<evidence type="ECO:0000256" key="2">
    <source>
        <dbReference type="ARBA" id="ARBA00022723"/>
    </source>
</evidence>
<evidence type="ECO:0008006" key="8">
    <source>
        <dbReference type="Google" id="ProtNLM"/>
    </source>
</evidence>
<dbReference type="PANTHER" id="PTHR31609:SF1">
    <property type="entry name" value="CARBOHYDRATE DEACETYLASE"/>
    <property type="match status" value="1"/>
</dbReference>
<dbReference type="GO" id="GO:0046872">
    <property type="term" value="F:metal ion binding"/>
    <property type="evidence" value="ECO:0007669"/>
    <property type="project" value="UniProtKB-KW"/>
</dbReference>
<dbReference type="PANTHER" id="PTHR31609">
    <property type="entry name" value="YDJC DEACETYLASE FAMILY MEMBER"/>
    <property type="match status" value="1"/>
</dbReference>
<name>A0A561E0M0_9BACI</name>
<dbReference type="RefSeq" id="WP_144562738.1">
    <property type="nucleotide sequence ID" value="NZ_VIVN01000001.1"/>
</dbReference>
<dbReference type="EMBL" id="VIVN01000001">
    <property type="protein sequence ID" value="TWE09141.1"/>
    <property type="molecule type" value="Genomic_DNA"/>
</dbReference>
<protein>
    <recommendedName>
        <fullName evidence="8">Glycoside hydrolase/deacetylase ChbG (UPF0249 family)</fullName>
    </recommendedName>
</protein>
<proteinExistence type="predicted"/>
<sequence>MLNERFLILNADDFGMCHSTNEAINTLFTEGAITSASLMMTCPWTLEAIHLIKKNPSMDVGIHLTHTSEWNVYKWGPLSSNMNTLVDKNGYFPADTATVLKQADPDQLREEAIAQIEFALKSGLDPTNIDNHMGSMHHVMDILLDLCERYQLPLRYAKQGQSVRTQANHEEIVTLADKKGIQLPDHIEMLPFFAPEGKEPAYQITKEAAINCIRSLKPGVTELVFHPSLDTSELKGITETWPMRRFEFAIFRDEEIQELLRSENIQLIQWRDLRNRQRQM</sequence>
<evidence type="ECO:0000256" key="3">
    <source>
        <dbReference type="ARBA" id="ARBA00022801"/>
    </source>
</evidence>
<dbReference type="Proteomes" id="UP000319671">
    <property type="component" value="Unassembled WGS sequence"/>
</dbReference>
<keyword evidence="3" id="KW-0378">Hydrolase</keyword>
<dbReference type="Gene3D" id="3.20.20.370">
    <property type="entry name" value="Glycoside hydrolase/deacetylase"/>
    <property type="match status" value="1"/>
</dbReference>
<dbReference type="SUPFAM" id="SSF88713">
    <property type="entry name" value="Glycoside hydrolase/deacetylase"/>
    <property type="match status" value="1"/>
</dbReference>
<keyword evidence="5" id="KW-0119">Carbohydrate metabolism</keyword>
<keyword evidence="7" id="KW-1185">Reference proteome</keyword>
<comment type="caution">
    <text evidence="6">The sequence shown here is derived from an EMBL/GenBank/DDBJ whole genome shotgun (WGS) entry which is preliminary data.</text>
</comment>